<evidence type="ECO:0000256" key="1">
    <source>
        <dbReference type="SAM" id="MobiDB-lite"/>
    </source>
</evidence>
<feature type="region of interest" description="Disordered" evidence="1">
    <location>
        <begin position="1"/>
        <end position="59"/>
    </location>
</feature>
<comment type="caution">
    <text evidence="2">The sequence shown here is derived from an EMBL/GenBank/DDBJ whole genome shotgun (WGS) entry which is preliminary data.</text>
</comment>
<accession>A0A9P6GDK9</accession>
<gene>
    <name evidence="2" type="ORF">PMIN01_09021</name>
</gene>
<reference evidence="2" key="1">
    <citation type="journal article" date="2020" name="Mol. Plant Microbe Interact.">
        <title>Genome Sequence of the Biocontrol Agent Coniothyrium minitans strain Conio (IMI 134523).</title>
        <authorList>
            <person name="Patel D."/>
            <person name="Shittu T.A."/>
            <person name="Baroncelli R."/>
            <person name="Muthumeenakshi S."/>
            <person name="Osborne T.H."/>
            <person name="Janganan T.K."/>
            <person name="Sreenivasaprasad S."/>
        </authorList>
    </citation>
    <scope>NUCLEOTIDE SEQUENCE</scope>
    <source>
        <strain evidence="2">Conio</strain>
    </source>
</reference>
<dbReference type="OrthoDB" id="5396104at2759"/>
<organism evidence="2 3">
    <name type="scientific">Paraphaeosphaeria minitans</name>
    <dbReference type="NCBI Taxonomy" id="565426"/>
    <lineage>
        <taxon>Eukaryota</taxon>
        <taxon>Fungi</taxon>
        <taxon>Dikarya</taxon>
        <taxon>Ascomycota</taxon>
        <taxon>Pezizomycotina</taxon>
        <taxon>Dothideomycetes</taxon>
        <taxon>Pleosporomycetidae</taxon>
        <taxon>Pleosporales</taxon>
        <taxon>Massarineae</taxon>
        <taxon>Didymosphaeriaceae</taxon>
        <taxon>Paraphaeosphaeria</taxon>
    </lineage>
</organism>
<keyword evidence="3" id="KW-1185">Reference proteome</keyword>
<feature type="compositionally biased region" description="Basic residues" evidence="1">
    <location>
        <begin position="1"/>
        <end position="11"/>
    </location>
</feature>
<dbReference type="EMBL" id="WJXW01000009">
    <property type="protein sequence ID" value="KAF9733338.1"/>
    <property type="molecule type" value="Genomic_DNA"/>
</dbReference>
<dbReference type="Proteomes" id="UP000756921">
    <property type="component" value="Unassembled WGS sequence"/>
</dbReference>
<sequence>MSTKTKTKPTLHFHPTPFKPSYLSIPPSPSSPRTPLPLCKPPPPRILTFPTPSTPSPPPPAPLQWLWQCHQCHRTYSLGVTRRCLEDGHAFCSGGVTRPKTWRRPLRAVRVRRHRGCTSEFDYGGWKARGRWKRSGHGRWDGVCEDGRAGCPGAGVGVGVGKSVGASGDIVAAAAATTRLRKDCWRVCDYPSECRWGRQVGVHAADLDLDAVAAVPTVESLLPPLASDDMLALESGGEVTLGEREKMDLWGALDASAARRVSVASSSPLGSSTALGAETVDEVTARDGVGGVVVDTGDLGRVQRGSLVLVEPVLDLLEAGPVTVSSPLDTLGEMVRKGVERTRSSCELGEVEVEMEMEMAEKVGVESWAQALEELPRLERMGSRDGSYRSTYT</sequence>
<protein>
    <submittedName>
        <fullName evidence="2">Uncharacterized protein</fullName>
    </submittedName>
</protein>
<evidence type="ECO:0000313" key="3">
    <source>
        <dbReference type="Proteomes" id="UP000756921"/>
    </source>
</evidence>
<proteinExistence type="predicted"/>
<evidence type="ECO:0000313" key="2">
    <source>
        <dbReference type="EMBL" id="KAF9733338.1"/>
    </source>
</evidence>
<name>A0A9P6GDK9_9PLEO</name>
<dbReference type="AlphaFoldDB" id="A0A9P6GDK9"/>
<feature type="compositionally biased region" description="Pro residues" evidence="1">
    <location>
        <begin position="26"/>
        <end position="45"/>
    </location>
</feature>